<dbReference type="Pfam" id="PF02826">
    <property type="entry name" value="2-Hacid_dh_C"/>
    <property type="match status" value="1"/>
</dbReference>
<evidence type="ECO:0000256" key="2">
    <source>
        <dbReference type="ARBA" id="ARBA00023027"/>
    </source>
</evidence>
<keyword evidence="1" id="KW-0560">Oxidoreductase</keyword>
<gene>
    <name evidence="4" type="ORF">ACFQ34_15790</name>
</gene>
<sequence length="335" mass="36461">MRVLLVGEAAEHEADLRPHLDPAVEVVALPAEAATTDAHDDAIDVDDVVVSLRLRRNGAPLPPFRLLHVPGAGLDGIDLDALDPRTTVANVYEHEIPIAEFVLARLLEWEIRAADMQAAFGPDTWARTYRRRAEHGELHGRSLGIAGYGRIGRAIAARAAAFGMRVVAVDDHAAGHDHAQVLPTSRLPDVAAGADRFVVACPLTDDTRGMVDAALLDRMPSDAVLVNVSRAEIIDEDALWHALRHNSIGGAILDVWYRYPSPADPTPAPAAHPFWELPHAWCTPHSSAWTRSLARRRYAVIADNVERLASGRPLRNTVRTGVEADADRACSRRST</sequence>
<evidence type="ECO:0000259" key="3">
    <source>
        <dbReference type="Pfam" id="PF02826"/>
    </source>
</evidence>
<evidence type="ECO:0000256" key="1">
    <source>
        <dbReference type="ARBA" id="ARBA00023002"/>
    </source>
</evidence>
<dbReference type="Proteomes" id="UP001597182">
    <property type="component" value="Unassembled WGS sequence"/>
</dbReference>
<dbReference type="SUPFAM" id="SSF51735">
    <property type="entry name" value="NAD(P)-binding Rossmann-fold domains"/>
    <property type="match status" value="1"/>
</dbReference>
<dbReference type="PANTHER" id="PTHR43333">
    <property type="entry name" value="2-HACID_DH_C DOMAIN-CONTAINING PROTEIN"/>
    <property type="match status" value="1"/>
</dbReference>
<dbReference type="Gene3D" id="3.40.50.720">
    <property type="entry name" value="NAD(P)-binding Rossmann-like Domain"/>
    <property type="match status" value="2"/>
</dbReference>
<evidence type="ECO:0000313" key="5">
    <source>
        <dbReference type="Proteomes" id="UP001597182"/>
    </source>
</evidence>
<name>A0ABW3VIN6_9PSEU</name>
<dbReference type="EMBL" id="JBHTMB010000140">
    <property type="protein sequence ID" value="MFD1234753.1"/>
    <property type="molecule type" value="Genomic_DNA"/>
</dbReference>
<feature type="domain" description="D-isomer specific 2-hydroxyacid dehydrogenase NAD-binding" evidence="3">
    <location>
        <begin position="115"/>
        <end position="286"/>
    </location>
</feature>
<keyword evidence="2" id="KW-0520">NAD</keyword>
<dbReference type="InterPro" id="IPR006140">
    <property type="entry name" value="D-isomer_DH_NAD-bd"/>
</dbReference>
<dbReference type="RefSeq" id="WP_103380746.1">
    <property type="nucleotide sequence ID" value="NZ_BAABKS010000022.1"/>
</dbReference>
<comment type="caution">
    <text evidence="4">The sequence shown here is derived from an EMBL/GenBank/DDBJ whole genome shotgun (WGS) entry which is preliminary data.</text>
</comment>
<dbReference type="PANTHER" id="PTHR43333:SF1">
    <property type="entry name" value="D-ISOMER SPECIFIC 2-HYDROXYACID DEHYDROGENASE NAD-BINDING DOMAIN-CONTAINING PROTEIN"/>
    <property type="match status" value="1"/>
</dbReference>
<keyword evidence="5" id="KW-1185">Reference proteome</keyword>
<protein>
    <submittedName>
        <fullName evidence="4">NAD(P)-dependent oxidoreductase</fullName>
    </submittedName>
</protein>
<reference evidence="5" key="1">
    <citation type="journal article" date="2019" name="Int. J. Syst. Evol. Microbiol.">
        <title>The Global Catalogue of Microorganisms (GCM) 10K type strain sequencing project: providing services to taxonomists for standard genome sequencing and annotation.</title>
        <authorList>
            <consortium name="The Broad Institute Genomics Platform"/>
            <consortium name="The Broad Institute Genome Sequencing Center for Infectious Disease"/>
            <person name="Wu L."/>
            <person name="Ma J."/>
        </authorList>
    </citation>
    <scope>NUCLEOTIDE SEQUENCE [LARGE SCALE GENOMIC DNA]</scope>
    <source>
        <strain evidence="5">CCUG 49018</strain>
    </source>
</reference>
<organism evidence="4 5">
    <name type="scientific">Pseudonocardia benzenivorans</name>
    <dbReference type="NCBI Taxonomy" id="228005"/>
    <lineage>
        <taxon>Bacteria</taxon>
        <taxon>Bacillati</taxon>
        <taxon>Actinomycetota</taxon>
        <taxon>Actinomycetes</taxon>
        <taxon>Pseudonocardiales</taxon>
        <taxon>Pseudonocardiaceae</taxon>
        <taxon>Pseudonocardia</taxon>
    </lineage>
</organism>
<proteinExistence type="predicted"/>
<dbReference type="InterPro" id="IPR036291">
    <property type="entry name" value="NAD(P)-bd_dom_sf"/>
</dbReference>
<evidence type="ECO:0000313" key="4">
    <source>
        <dbReference type="EMBL" id="MFD1234753.1"/>
    </source>
</evidence>
<accession>A0ABW3VIN6</accession>